<dbReference type="EMBL" id="FXYD01000001">
    <property type="protein sequence ID" value="SMX30827.1"/>
    <property type="molecule type" value="Genomic_DNA"/>
</dbReference>
<keyword evidence="2" id="KW-1185">Reference proteome</keyword>
<dbReference type="RefSeq" id="WP_093994566.1">
    <property type="nucleotide sequence ID" value="NZ_FXYD01000001.1"/>
</dbReference>
<dbReference type="AlphaFoldDB" id="A0A238JKW2"/>
<sequence length="79" mass="8518">MILIGCQRSGAKALADHLMNQVENDHVEVIPIDGFMADDLHGALEEAHAISMGTKCQKFLVSVSLNPPEGVVVTDEGFR</sequence>
<evidence type="ECO:0000313" key="2">
    <source>
        <dbReference type="Proteomes" id="UP000203464"/>
    </source>
</evidence>
<dbReference type="OrthoDB" id="1826980at2"/>
<reference evidence="2" key="1">
    <citation type="submission" date="2017-05" db="EMBL/GenBank/DDBJ databases">
        <authorList>
            <person name="Rodrigo-Torres L."/>
            <person name="Arahal R. D."/>
            <person name="Lucena T."/>
        </authorList>
    </citation>
    <scope>NUCLEOTIDE SEQUENCE [LARGE SCALE GENOMIC DNA]</scope>
    <source>
        <strain evidence="2">CECT 8868</strain>
    </source>
</reference>
<protein>
    <submittedName>
        <fullName evidence="1">Uncharacterized protein</fullName>
    </submittedName>
</protein>
<evidence type="ECO:0000313" key="1">
    <source>
        <dbReference type="EMBL" id="SMX30827.1"/>
    </source>
</evidence>
<gene>
    <name evidence="1" type="ORF">OCA8868_00051</name>
</gene>
<accession>A0A238JKW2</accession>
<organism evidence="1 2">
    <name type="scientific">Octadecabacter ascidiaceicola</name>
    <dbReference type="NCBI Taxonomy" id="1655543"/>
    <lineage>
        <taxon>Bacteria</taxon>
        <taxon>Pseudomonadati</taxon>
        <taxon>Pseudomonadota</taxon>
        <taxon>Alphaproteobacteria</taxon>
        <taxon>Rhodobacterales</taxon>
        <taxon>Roseobacteraceae</taxon>
        <taxon>Octadecabacter</taxon>
    </lineage>
</organism>
<proteinExistence type="predicted"/>
<name>A0A238JKW2_9RHOB</name>
<dbReference type="Proteomes" id="UP000203464">
    <property type="component" value="Unassembled WGS sequence"/>
</dbReference>